<keyword evidence="11" id="KW-0325">Glycoprotein</keyword>
<keyword evidence="7" id="KW-0677">Repeat</keyword>
<evidence type="ECO:0000313" key="12">
    <source>
        <dbReference type="EMBL" id="RVW13687.1"/>
    </source>
</evidence>
<protein>
    <submittedName>
        <fullName evidence="12">Receptor like protein 42</fullName>
    </submittedName>
</protein>
<evidence type="ECO:0000256" key="11">
    <source>
        <dbReference type="ARBA" id="ARBA00023180"/>
    </source>
</evidence>
<dbReference type="AlphaFoldDB" id="A0A438BRV8"/>
<evidence type="ECO:0000256" key="2">
    <source>
        <dbReference type="ARBA" id="ARBA00009592"/>
    </source>
</evidence>
<comment type="subcellular location">
    <subcellularLocation>
        <location evidence="1">Cell membrane</location>
        <topology evidence="1">Single-pass type I membrane protein</topology>
    </subcellularLocation>
</comment>
<dbReference type="EMBL" id="QGNW01002647">
    <property type="protein sequence ID" value="RVW13687.1"/>
    <property type="molecule type" value="Genomic_DNA"/>
</dbReference>
<proteinExistence type="inferred from homology"/>
<gene>
    <name evidence="12" type="primary">RLP42_26</name>
    <name evidence="12" type="ORF">CK203_094009</name>
</gene>
<dbReference type="GO" id="GO:0005886">
    <property type="term" value="C:plasma membrane"/>
    <property type="evidence" value="ECO:0007669"/>
    <property type="project" value="UniProtKB-SubCell"/>
</dbReference>
<comment type="similarity">
    <text evidence="2">Belongs to the RLP family.</text>
</comment>
<dbReference type="Gene3D" id="3.80.10.10">
    <property type="entry name" value="Ribonuclease Inhibitor"/>
    <property type="match status" value="1"/>
</dbReference>
<keyword evidence="5" id="KW-0812">Transmembrane</keyword>
<evidence type="ECO:0000256" key="9">
    <source>
        <dbReference type="ARBA" id="ARBA00023136"/>
    </source>
</evidence>
<evidence type="ECO:0000256" key="6">
    <source>
        <dbReference type="ARBA" id="ARBA00022729"/>
    </source>
</evidence>
<dbReference type="Pfam" id="PF13855">
    <property type="entry name" value="LRR_8"/>
    <property type="match status" value="1"/>
</dbReference>
<evidence type="ECO:0000256" key="7">
    <source>
        <dbReference type="ARBA" id="ARBA00022737"/>
    </source>
</evidence>
<evidence type="ECO:0000256" key="5">
    <source>
        <dbReference type="ARBA" id="ARBA00022692"/>
    </source>
</evidence>
<evidence type="ECO:0000313" key="13">
    <source>
        <dbReference type="Proteomes" id="UP000288805"/>
    </source>
</evidence>
<comment type="caution">
    <text evidence="12">The sequence shown here is derived from an EMBL/GenBank/DDBJ whole genome shotgun (WGS) entry which is preliminary data.</text>
</comment>
<keyword evidence="8" id="KW-1133">Transmembrane helix</keyword>
<dbReference type="PRINTS" id="PR00019">
    <property type="entry name" value="LEURICHRPT"/>
</dbReference>
<keyword evidence="6" id="KW-0732">Signal</keyword>
<sequence length="170" mass="18833">MNLKNKTQNHIHGDIPEVELVKKVLTLYTSIDLSCNNFHGDIPEVMGNFTSLYVLNLSHNGFTGHIPSSIGNLRQLESLDLSRNRLSGEIPTQLANLNFLSVLNLSFNQLVEGSLRQSIANIFTKFLRDGGNATTNMLIEFFQGFSKEEQVVEEELTEFGGGECSRGAEG</sequence>
<dbReference type="Proteomes" id="UP000288805">
    <property type="component" value="Unassembled WGS sequence"/>
</dbReference>
<name>A0A438BRV8_VITVI</name>
<dbReference type="SUPFAM" id="SSF52058">
    <property type="entry name" value="L domain-like"/>
    <property type="match status" value="1"/>
</dbReference>
<dbReference type="FunFam" id="3.80.10.10:FF:000041">
    <property type="entry name" value="LRR receptor-like serine/threonine-protein kinase ERECTA"/>
    <property type="match status" value="1"/>
</dbReference>
<evidence type="ECO:0000256" key="8">
    <source>
        <dbReference type="ARBA" id="ARBA00022989"/>
    </source>
</evidence>
<keyword evidence="9" id="KW-0472">Membrane</keyword>
<evidence type="ECO:0000256" key="1">
    <source>
        <dbReference type="ARBA" id="ARBA00004251"/>
    </source>
</evidence>
<accession>A0A438BRV8</accession>
<keyword evidence="4" id="KW-0433">Leucine-rich repeat</keyword>
<evidence type="ECO:0000256" key="3">
    <source>
        <dbReference type="ARBA" id="ARBA00022475"/>
    </source>
</evidence>
<evidence type="ECO:0000256" key="10">
    <source>
        <dbReference type="ARBA" id="ARBA00023170"/>
    </source>
</evidence>
<evidence type="ECO:0000256" key="4">
    <source>
        <dbReference type="ARBA" id="ARBA00022614"/>
    </source>
</evidence>
<dbReference type="InterPro" id="IPR032675">
    <property type="entry name" value="LRR_dom_sf"/>
</dbReference>
<keyword evidence="10 12" id="KW-0675">Receptor</keyword>
<dbReference type="PANTHER" id="PTHR27004:SF435">
    <property type="entry name" value="LEUCINE-RICH REPEAT-CONTAINING N-TERMINAL PLANT-TYPE DOMAIN-CONTAINING PROTEIN"/>
    <property type="match status" value="1"/>
</dbReference>
<organism evidence="12 13">
    <name type="scientific">Vitis vinifera</name>
    <name type="common">Grape</name>
    <dbReference type="NCBI Taxonomy" id="29760"/>
    <lineage>
        <taxon>Eukaryota</taxon>
        <taxon>Viridiplantae</taxon>
        <taxon>Streptophyta</taxon>
        <taxon>Embryophyta</taxon>
        <taxon>Tracheophyta</taxon>
        <taxon>Spermatophyta</taxon>
        <taxon>Magnoliopsida</taxon>
        <taxon>eudicotyledons</taxon>
        <taxon>Gunneridae</taxon>
        <taxon>Pentapetalae</taxon>
        <taxon>rosids</taxon>
        <taxon>Vitales</taxon>
        <taxon>Vitaceae</taxon>
        <taxon>Viteae</taxon>
        <taxon>Vitis</taxon>
    </lineage>
</organism>
<dbReference type="InterPro" id="IPR001611">
    <property type="entry name" value="Leu-rich_rpt"/>
</dbReference>
<keyword evidence="3" id="KW-1003">Cell membrane</keyword>
<dbReference type="PANTHER" id="PTHR27004">
    <property type="entry name" value="RECEPTOR-LIKE PROTEIN 12 ISOFORM X1"/>
    <property type="match status" value="1"/>
</dbReference>
<reference evidence="12 13" key="1">
    <citation type="journal article" date="2018" name="PLoS Genet.">
        <title>Population sequencing reveals clonal diversity and ancestral inbreeding in the grapevine cultivar Chardonnay.</title>
        <authorList>
            <person name="Roach M.J."/>
            <person name="Johnson D.L."/>
            <person name="Bohlmann J."/>
            <person name="van Vuuren H.J."/>
            <person name="Jones S.J."/>
            <person name="Pretorius I.S."/>
            <person name="Schmidt S.A."/>
            <person name="Borneman A.R."/>
        </authorList>
    </citation>
    <scope>NUCLEOTIDE SEQUENCE [LARGE SCALE GENOMIC DNA]</scope>
    <source>
        <strain evidence="13">cv. Chardonnay</strain>
        <tissue evidence="12">Leaf</tissue>
    </source>
</reference>